<dbReference type="Gene3D" id="1.10.8.1060">
    <property type="entry name" value="Corynebacterium glutamicum thioredoxin-dependent arsenate reductase, N-terminal domain"/>
    <property type="match status" value="1"/>
</dbReference>
<keyword evidence="2" id="KW-1185">Reference proteome</keyword>
<evidence type="ECO:0008006" key="3">
    <source>
        <dbReference type="Google" id="ProtNLM"/>
    </source>
</evidence>
<protein>
    <recommendedName>
        <fullName evidence="3">CUE domain-containing protein</fullName>
    </recommendedName>
</protein>
<evidence type="ECO:0000313" key="1">
    <source>
        <dbReference type="EMBL" id="MBB5835518.1"/>
    </source>
</evidence>
<dbReference type="Proteomes" id="UP000549971">
    <property type="component" value="Unassembled WGS sequence"/>
</dbReference>
<dbReference type="EMBL" id="JACHMY010000001">
    <property type="protein sequence ID" value="MBB5835518.1"/>
    <property type="molecule type" value="Genomic_DNA"/>
</dbReference>
<sequence>MDRSEETRAINEVVDRLAKQFPSVPSENVAEVVHQVQPEFDEAPIRDFVPLFVERGAKQRLRQTSS</sequence>
<proteinExistence type="predicted"/>
<reference evidence="1 2" key="1">
    <citation type="submission" date="2020-08" db="EMBL/GenBank/DDBJ databases">
        <title>Sequencing the genomes of 1000 actinobacteria strains.</title>
        <authorList>
            <person name="Klenk H.-P."/>
        </authorList>
    </citation>
    <scope>NUCLEOTIDE SEQUENCE [LARGE SCALE GENOMIC DNA]</scope>
    <source>
        <strain evidence="1 2">DSM 28967</strain>
    </source>
</reference>
<gene>
    <name evidence="1" type="ORF">HDA39_002252</name>
</gene>
<dbReference type="AlphaFoldDB" id="A0A7W9MU30"/>
<name>A0A7W9MU30_9ACTN</name>
<evidence type="ECO:0000313" key="2">
    <source>
        <dbReference type="Proteomes" id="UP000549971"/>
    </source>
</evidence>
<accession>A0A7W9MU30</accession>
<comment type="caution">
    <text evidence="1">The sequence shown here is derived from an EMBL/GenBank/DDBJ whole genome shotgun (WGS) entry which is preliminary data.</text>
</comment>
<organism evidence="1 2">
    <name type="scientific">Kribbella italica</name>
    <dbReference type="NCBI Taxonomy" id="1540520"/>
    <lineage>
        <taxon>Bacteria</taxon>
        <taxon>Bacillati</taxon>
        <taxon>Actinomycetota</taxon>
        <taxon>Actinomycetes</taxon>
        <taxon>Propionibacteriales</taxon>
        <taxon>Kribbellaceae</taxon>
        <taxon>Kribbella</taxon>
    </lineage>
</organism>
<dbReference type="RefSeq" id="WP_184795156.1">
    <property type="nucleotide sequence ID" value="NZ_JACHMY010000001.1"/>
</dbReference>
<dbReference type="NCBIfam" id="NF046112">
    <property type="entry name" value="MSMEG_6209_Nter"/>
    <property type="match status" value="1"/>
</dbReference>